<dbReference type="AlphaFoldDB" id="A0A9P6HFQ4"/>
<feature type="compositionally biased region" description="Basic and acidic residues" evidence="4">
    <location>
        <begin position="69"/>
        <end position="79"/>
    </location>
</feature>
<accession>A0A9P6HFQ4</accession>
<keyword evidence="1 3" id="KW-0238">DNA-binding</keyword>
<dbReference type="Proteomes" id="UP000736335">
    <property type="component" value="Unassembled WGS sequence"/>
</dbReference>
<dbReference type="SUPFAM" id="SSF47095">
    <property type="entry name" value="HMG-box"/>
    <property type="match status" value="1"/>
</dbReference>
<feature type="non-terminal residue" evidence="6">
    <location>
        <position position="88"/>
    </location>
</feature>
<dbReference type="PROSITE" id="PS50118">
    <property type="entry name" value="HMG_BOX_2"/>
    <property type="match status" value="1"/>
</dbReference>
<evidence type="ECO:0000313" key="6">
    <source>
        <dbReference type="EMBL" id="KAF9785877.1"/>
    </source>
</evidence>
<evidence type="ECO:0000313" key="7">
    <source>
        <dbReference type="Proteomes" id="UP000736335"/>
    </source>
</evidence>
<evidence type="ECO:0000256" key="3">
    <source>
        <dbReference type="PROSITE-ProRule" id="PRU00267"/>
    </source>
</evidence>
<dbReference type="SMART" id="SM00398">
    <property type="entry name" value="HMG"/>
    <property type="match status" value="1"/>
</dbReference>
<dbReference type="InterPro" id="IPR051356">
    <property type="entry name" value="SOX/SOX-like_TF"/>
</dbReference>
<dbReference type="InterPro" id="IPR036910">
    <property type="entry name" value="HMG_box_dom_sf"/>
</dbReference>
<keyword evidence="2 3" id="KW-0539">Nucleus</keyword>
<sequence>STTQKKVSKSSEVKRIPRPRNAFMIYRSTVWAQQRIPTGIERDHRHISRIIGHCWNSLPEEEKRTWRAKAEEEKQEHSRKYPGYRYSP</sequence>
<name>A0A9P6HFQ4_9AGAM</name>
<feature type="non-terminal residue" evidence="6">
    <location>
        <position position="1"/>
    </location>
</feature>
<protein>
    <submittedName>
        <fullName evidence="6">High mobility group box domain-containing protein</fullName>
    </submittedName>
</protein>
<dbReference type="EMBL" id="WIUZ02000006">
    <property type="protein sequence ID" value="KAF9785877.1"/>
    <property type="molecule type" value="Genomic_DNA"/>
</dbReference>
<gene>
    <name evidence="6" type="ORF">BJ322DRAFT_974035</name>
</gene>
<dbReference type="GO" id="GO:0005634">
    <property type="term" value="C:nucleus"/>
    <property type="evidence" value="ECO:0007669"/>
    <property type="project" value="UniProtKB-UniRule"/>
</dbReference>
<dbReference type="OrthoDB" id="6247875at2759"/>
<dbReference type="CDD" id="cd01389">
    <property type="entry name" value="HMG-box_ROX1-like"/>
    <property type="match status" value="1"/>
</dbReference>
<dbReference type="Gene3D" id="1.10.30.10">
    <property type="entry name" value="High mobility group box domain"/>
    <property type="match status" value="1"/>
</dbReference>
<evidence type="ECO:0000256" key="1">
    <source>
        <dbReference type="ARBA" id="ARBA00023125"/>
    </source>
</evidence>
<proteinExistence type="predicted"/>
<evidence type="ECO:0000259" key="5">
    <source>
        <dbReference type="PROSITE" id="PS50118"/>
    </source>
</evidence>
<keyword evidence="7" id="KW-1185">Reference proteome</keyword>
<feature type="domain" description="HMG box" evidence="5">
    <location>
        <begin position="16"/>
        <end position="85"/>
    </location>
</feature>
<comment type="caution">
    <text evidence="6">The sequence shown here is derived from an EMBL/GenBank/DDBJ whole genome shotgun (WGS) entry which is preliminary data.</text>
</comment>
<reference evidence="6" key="1">
    <citation type="journal article" date="2020" name="Nat. Commun.">
        <title>Large-scale genome sequencing of mycorrhizal fungi provides insights into the early evolution of symbiotic traits.</title>
        <authorList>
            <person name="Miyauchi S."/>
            <person name="Kiss E."/>
            <person name="Kuo A."/>
            <person name="Drula E."/>
            <person name="Kohler A."/>
            <person name="Sanchez-Garcia M."/>
            <person name="Morin E."/>
            <person name="Andreopoulos B."/>
            <person name="Barry K.W."/>
            <person name="Bonito G."/>
            <person name="Buee M."/>
            <person name="Carver A."/>
            <person name="Chen C."/>
            <person name="Cichocki N."/>
            <person name="Clum A."/>
            <person name="Culley D."/>
            <person name="Crous P.W."/>
            <person name="Fauchery L."/>
            <person name="Girlanda M."/>
            <person name="Hayes R.D."/>
            <person name="Keri Z."/>
            <person name="LaButti K."/>
            <person name="Lipzen A."/>
            <person name="Lombard V."/>
            <person name="Magnuson J."/>
            <person name="Maillard F."/>
            <person name="Murat C."/>
            <person name="Nolan M."/>
            <person name="Ohm R.A."/>
            <person name="Pangilinan J."/>
            <person name="Pereira M.F."/>
            <person name="Perotto S."/>
            <person name="Peter M."/>
            <person name="Pfister S."/>
            <person name="Riley R."/>
            <person name="Sitrit Y."/>
            <person name="Stielow J.B."/>
            <person name="Szollosi G."/>
            <person name="Zifcakova L."/>
            <person name="Stursova M."/>
            <person name="Spatafora J.W."/>
            <person name="Tedersoo L."/>
            <person name="Vaario L.M."/>
            <person name="Yamada A."/>
            <person name="Yan M."/>
            <person name="Wang P."/>
            <person name="Xu J."/>
            <person name="Bruns T."/>
            <person name="Baldrian P."/>
            <person name="Vilgalys R."/>
            <person name="Dunand C."/>
            <person name="Henrissat B."/>
            <person name="Grigoriev I.V."/>
            <person name="Hibbett D."/>
            <person name="Nagy L.G."/>
            <person name="Martin F.M."/>
        </authorList>
    </citation>
    <scope>NUCLEOTIDE SEQUENCE</scope>
    <source>
        <strain evidence="6">UH-Tt-Lm1</strain>
    </source>
</reference>
<dbReference type="PANTHER" id="PTHR45789:SF2">
    <property type="entry name" value="FI18025P1"/>
    <property type="match status" value="1"/>
</dbReference>
<feature type="region of interest" description="Disordered" evidence="4">
    <location>
        <begin position="69"/>
        <end position="88"/>
    </location>
</feature>
<reference evidence="6" key="2">
    <citation type="submission" date="2020-11" db="EMBL/GenBank/DDBJ databases">
        <authorList>
            <consortium name="DOE Joint Genome Institute"/>
            <person name="Kuo A."/>
            <person name="Miyauchi S."/>
            <person name="Kiss E."/>
            <person name="Drula E."/>
            <person name="Kohler A."/>
            <person name="Sanchez-Garcia M."/>
            <person name="Andreopoulos B."/>
            <person name="Barry K.W."/>
            <person name="Bonito G."/>
            <person name="Buee M."/>
            <person name="Carver A."/>
            <person name="Chen C."/>
            <person name="Cichocki N."/>
            <person name="Clum A."/>
            <person name="Culley D."/>
            <person name="Crous P.W."/>
            <person name="Fauchery L."/>
            <person name="Girlanda M."/>
            <person name="Hayes R."/>
            <person name="Keri Z."/>
            <person name="Labutti K."/>
            <person name="Lipzen A."/>
            <person name="Lombard V."/>
            <person name="Magnuson J."/>
            <person name="Maillard F."/>
            <person name="Morin E."/>
            <person name="Murat C."/>
            <person name="Nolan M."/>
            <person name="Ohm R."/>
            <person name="Pangilinan J."/>
            <person name="Pereira M."/>
            <person name="Perotto S."/>
            <person name="Peter M."/>
            <person name="Riley R."/>
            <person name="Sitrit Y."/>
            <person name="Stielow B."/>
            <person name="Szollosi G."/>
            <person name="Zifcakova L."/>
            <person name="Stursova M."/>
            <person name="Spatafora J.W."/>
            <person name="Tedersoo L."/>
            <person name="Vaario L.-M."/>
            <person name="Yamada A."/>
            <person name="Yan M."/>
            <person name="Wang P."/>
            <person name="Xu J."/>
            <person name="Bruns T."/>
            <person name="Baldrian P."/>
            <person name="Vilgalys R."/>
            <person name="Henrissat B."/>
            <person name="Grigoriev I.V."/>
            <person name="Hibbett D."/>
            <person name="Nagy L.G."/>
            <person name="Martin F.M."/>
        </authorList>
    </citation>
    <scope>NUCLEOTIDE SEQUENCE</scope>
    <source>
        <strain evidence="6">UH-Tt-Lm1</strain>
    </source>
</reference>
<dbReference type="Pfam" id="PF00505">
    <property type="entry name" value="HMG_box"/>
    <property type="match status" value="1"/>
</dbReference>
<evidence type="ECO:0000256" key="4">
    <source>
        <dbReference type="SAM" id="MobiDB-lite"/>
    </source>
</evidence>
<dbReference type="GO" id="GO:0000978">
    <property type="term" value="F:RNA polymerase II cis-regulatory region sequence-specific DNA binding"/>
    <property type="evidence" value="ECO:0007669"/>
    <property type="project" value="TreeGrafter"/>
</dbReference>
<organism evidence="6 7">
    <name type="scientific">Thelephora terrestris</name>
    <dbReference type="NCBI Taxonomy" id="56493"/>
    <lineage>
        <taxon>Eukaryota</taxon>
        <taxon>Fungi</taxon>
        <taxon>Dikarya</taxon>
        <taxon>Basidiomycota</taxon>
        <taxon>Agaricomycotina</taxon>
        <taxon>Agaricomycetes</taxon>
        <taxon>Thelephorales</taxon>
        <taxon>Thelephoraceae</taxon>
        <taxon>Thelephora</taxon>
    </lineage>
</organism>
<evidence type="ECO:0000256" key="2">
    <source>
        <dbReference type="ARBA" id="ARBA00023242"/>
    </source>
</evidence>
<dbReference type="PANTHER" id="PTHR45789">
    <property type="entry name" value="FI18025P1"/>
    <property type="match status" value="1"/>
</dbReference>
<dbReference type="InterPro" id="IPR009071">
    <property type="entry name" value="HMG_box_dom"/>
</dbReference>
<feature type="DNA-binding region" description="HMG box" evidence="3">
    <location>
        <begin position="16"/>
        <end position="85"/>
    </location>
</feature>
<dbReference type="GO" id="GO:0000981">
    <property type="term" value="F:DNA-binding transcription factor activity, RNA polymerase II-specific"/>
    <property type="evidence" value="ECO:0007669"/>
    <property type="project" value="TreeGrafter"/>
</dbReference>